<comment type="similarity">
    <text evidence="1">Belongs to the Mg-chelatase subunits D/I family. ComM subfamily.</text>
</comment>
<dbReference type="InterPro" id="IPR027417">
    <property type="entry name" value="P-loop_NTPase"/>
</dbReference>
<dbReference type="InterPro" id="IPR000523">
    <property type="entry name" value="Mg_chelatse_chII-like_cat_dom"/>
</dbReference>
<dbReference type="EMBL" id="BAUP01000108">
    <property type="protein sequence ID" value="GAJ46529.1"/>
    <property type="molecule type" value="Genomic_DNA"/>
</dbReference>
<dbReference type="STRING" id="1427503.HE1_00864"/>
<dbReference type="Pfam" id="PF01078">
    <property type="entry name" value="Mg_chelatase"/>
    <property type="match status" value="1"/>
</dbReference>
<dbReference type="InterPro" id="IPR025158">
    <property type="entry name" value="Mg_chelat-rel_C"/>
</dbReference>
<dbReference type="Gene3D" id="3.40.50.300">
    <property type="entry name" value="P-loop containing nucleotide triphosphate hydrolases"/>
    <property type="match status" value="1"/>
</dbReference>
<evidence type="ECO:0000313" key="3">
    <source>
        <dbReference type="EMBL" id="GAJ46529.1"/>
    </source>
</evidence>
<dbReference type="SUPFAM" id="SSF52540">
    <property type="entry name" value="P-loop containing nucleoside triphosphate hydrolases"/>
    <property type="match status" value="1"/>
</dbReference>
<dbReference type="SUPFAM" id="SSF54211">
    <property type="entry name" value="Ribosomal protein S5 domain 2-like"/>
    <property type="match status" value="1"/>
</dbReference>
<dbReference type="PANTHER" id="PTHR32039">
    <property type="entry name" value="MAGNESIUM-CHELATASE SUBUNIT CHLI"/>
    <property type="match status" value="1"/>
</dbReference>
<evidence type="ECO:0000313" key="4">
    <source>
        <dbReference type="Proteomes" id="UP000024842"/>
    </source>
</evidence>
<keyword evidence="4" id="KW-1185">Reference proteome</keyword>
<dbReference type="Gene3D" id="3.30.230.10">
    <property type="match status" value="1"/>
</dbReference>
<dbReference type="Proteomes" id="UP000024842">
    <property type="component" value="Unassembled WGS sequence"/>
</dbReference>
<dbReference type="InterPro" id="IPR014721">
    <property type="entry name" value="Ribsml_uS5_D2-typ_fold_subgr"/>
</dbReference>
<accession>A0A023DYI6</accession>
<dbReference type="InterPro" id="IPR004482">
    <property type="entry name" value="Mg_chelat-rel"/>
</dbReference>
<proteinExistence type="inferred from homology"/>
<dbReference type="GO" id="GO:0005524">
    <property type="term" value="F:ATP binding"/>
    <property type="evidence" value="ECO:0007669"/>
    <property type="project" value="InterPro"/>
</dbReference>
<dbReference type="PANTHER" id="PTHR32039:SF7">
    <property type="entry name" value="COMPETENCE PROTEIN COMM"/>
    <property type="match status" value="1"/>
</dbReference>
<name>A0A023DYI6_9PROT</name>
<evidence type="ECO:0000256" key="1">
    <source>
        <dbReference type="ARBA" id="ARBA00006354"/>
    </source>
</evidence>
<dbReference type="RefSeq" id="WP_035545143.1">
    <property type="nucleotide sequence ID" value="NZ_BAUP01000108.1"/>
</dbReference>
<comment type="caution">
    <text evidence="3">The sequence shown here is derived from an EMBL/GenBank/DDBJ whole genome shotgun (WGS) entry which is preliminary data.</text>
</comment>
<reference evidence="3 4" key="1">
    <citation type="journal article" date="2014" name="FEMS Microbiol. Lett.">
        <title>Draft genome sequences of three Holospora species (Holospora obtusa, Holospora undulata, and Holospora elegans), endonuclear symbiotic bacteria of the ciliate Paramecium caudatum.</title>
        <authorList>
            <person name="Dohra H."/>
            <person name="Tanaka K."/>
            <person name="Suzuki T."/>
            <person name="Fujishima M."/>
            <person name="Suzuki H."/>
        </authorList>
    </citation>
    <scope>NUCLEOTIDE SEQUENCE [LARGE SCALE GENOMIC DNA]</scope>
    <source>
        <strain evidence="3 4">E1</strain>
    </source>
</reference>
<gene>
    <name evidence="3" type="ORF">HE1_00864</name>
</gene>
<protein>
    <recommendedName>
        <fullName evidence="2">AAA+ ATPase domain-containing protein</fullName>
    </recommendedName>
</protein>
<organism evidence="3 4">
    <name type="scientific">Holospora elegans E1</name>
    <dbReference type="NCBI Taxonomy" id="1427503"/>
    <lineage>
        <taxon>Bacteria</taxon>
        <taxon>Pseudomonadati</taxon>
        <taxon>Pseudomonadota</taxon>
        <taxon>Alphaproteobacteria</taxon>
        <taxon>Holosporales</taxon>
        <taxon>Holosporaceae</taxon>
        <taxon>Holospora</taxon>
    </lineage>
</organism>
<dbReference type="InterPro" id="IPR003593">
    <property type="entry name" value="AAA+_ATPase"/>
</dbReference>
<dbReference type="OrthoDB" id="9813147at2"/>
<dbReference type="SMART" id="SM00382">
    <property type="entry name" value="AAA"/>
    <property type="match status" value="1"/>
</dbReference>
<dbReference type="NCBIfam" id="TIGR00368">
    <property type="entry name" value="YifB family Mg chelatase-like AAA ATPase"/>
    <property type="match status" value="1"/>
</dbReference>
<dbReference type="Pfam" id="PF13541">
    <property type="entry name" value="ChlI"/>
    <property type="match status" value="1"/>
</dbReference>
<dbReference type="AlphaFoldDB" id="A0A023DYI6"/>
<sequence>MVHTLSTVSFQGIQALLVEVQVQFVSGSLPGLNIVGLPDRAVNESKERVRSALQSIGIGFPCKRVTINLSPANILKEGSHYDLPLVLGMLMGLEILPPELRNTISLGELSLDGSIKPVAGVLSSALLAASLGRTLICPGACGPEARWGGELSILAPHHLLELINHFKGTQVLSTPEPILDVLSSPVEHFGLIHGQAHTKLGLVISVSGGHNALMIGPPGTGKSLLAKSTMSLLDPLTPKEALEVTMIHSLSGVLKEGKGLMRQRPFRSPHHSASMASMVGGGLRGTPGEISMAHQGILFLDELPEFSRSVLDALRQSMETRQAVVSRANYHVTYPANFQLISAMNPCKCGYLGKSSKECRQAPECGTRYQQNISGPLLDRIDLFMNVSEVDFKNFPEATVLDNLDYTRALIRRAQDRQRIRYQGKDFQCNALCPSDLLDQALNMNKHSKDILLKAANLFDFSMRGFYRVAKVAQTISDLEQAEEILPSHMTQALSYRVEQSPKRR</sequence>
<dbReference type="InterPro" id="IPR045006">
    <property type="entry name" value="CHLI-like"/>
</dbReference>
<feature type="domain" description="AAA+ ATPase" evidence="2">
    <location>
        <begin position="208"/>
        <end position="394"/>
    </location>
</feature>
<dbReference type="Pfam" id="PF13335">
    <property type="entry name" value="Mg_chelatase_C"/>
    <property type="match status" value="1"/>
</dbReference>
<dbReference type="InterPro" id="IPR020568">
    <property type="entry name" value="Ribosomal_Su5_D2-typ_SF"/>
</dbReference>
<evidence type="ECO:0000259" key="2">
    <source>
        <dbReference type="SMART" id="SM00382"/>
    </source>
</evidence>